<dbReference type="AlphaFoldDB" id="A0A445A721"/>
<proteinExistence type="predicted"/>
<reference evidence="2 3" key="1">
    <citation type="submission" date="2019-01" db="EMBL/GenBank/DDBJ databases">
        <title>Sequencing of cultivated peanut Arachis hypogaea provides insights into genome evolution and oil improvement.</title>
        <authorList>
            <person name="Chen X."/>
        </authorList>
    </citation>
    <scope>NUCLEOTIDE SEQUENCE [LARGE SCALE GENOMIC DNA]</scope>
    <source>
        <strain evidence="3">cv. Fuhuasheng</strain>
        <tissue evidence="2">Leaves</tissue>
    </source>
</reference>
<sequence length="197" mass="23078">MNESTSNHLNECDFDDSSETHQLDENRCVVDEKFVPKVGMIFKTLEEARKFYKHYSKLVDFSTKIRNTTRDGDKIKNQLIRGEVKIQDIFNFEDKPFSWVKLSGSSIQSSSTLYNTPYMNYPREDCTKFRVQGLGFKYYTIILCSVHHEYYVRFTMSTVFGLFCTIQNYSSSPSTASSLEIRRKRQKNTAATTKERR</sequence>
<dbReference type="Proteomes" id="UP000289738">
    <property type="component" value="Chromosome B03"/>
</dbReference>
<organism evidence="2 3">
    <name type="scientific">Arachis hypogaea</name>
    <name type="common">Peanut</name>
    <dbReference type="NCBI Taxonomy" id="3818"/>
    <lineage>
        <taxon>Eukaryota</taxon>
        <taxon>Viridiplantae</taxon>
        <taxon>Streptophyta</taxon>
        <taxon>Embryophyta</taxon>
        <taxon>Tracheophyta</taxon>
        <taxon>Spermatophyta</taxon>
        <taxon>Magnoliopsida</taxon>
        <taxon>eudicotyledons</taxon>
        <taxon>Gunneridae</taxon>
        <taxon>Pentapetalae</taxon>
        <taxon>rosids</taxon>
        <taxon>fabids</taxon>
        <taxon>Fabales</taxon>
        <taxon>Fabaceae</taxon>
        <taxon>Papilionoideae</taxon>
        <taxon>50 kb inversion clade</taxon>
        <taxon>dalbergioids sensu lato</taxon>
        <taxon>Dalbergieae</taxon>
        <taxon>Pterocarpus clade</taxon>
        <taxon>Arachis</taxon>
    </lineage>
</organism>
<comment type="caution">
    <text evidence="2">The sequence shown here is derived from an EMBL/GenBank/DDBJ whole genome shotgun (WGS) entry which is preliminary data.</text>
</comment>
<gene>
    <name evidence="2" type="ORF">Ahy_B03g067535</name>
</gene>
<evidence type="ECO:0000313" key="3">
    <source>
        <dbReference type="Proteomes" id="UP000289738"/>
    </source>
</evidence>
<feature type="region of interest" description="Disordered" evidence="1">
    <location>
        <begin position="171"/>
        <end position="197"/>
    </location>
</feature>
<evidence type="ECO:0008006" key="4">
    <source>
        <dbReference type="Google" id="ProtNLM"/>
    </source>
</evidence>
<protein>
    <recommendedName>
        <fullName evidence="4">FAR1 domain-containing protein</fullName>
    </recommendedName>
</protein>
<dbReference type="EMBL" id="SDMP01000013">
    <property type="protein sequence ID" value="RYR22251.1"/>
    <property type="molecule type" value="Genomic_DNA"/>
</dbReference>
<accession>A0A445A721</accession>
<feature type="compositionally biased region" description="Polar residues" evidence="1">
    <location>
        <begin position="188"/>
        <end position="197"/>
    </location>
</feature>
<evidence type="ECO:0000313" key="2">
    <source>
        <dbReference type="EMBL" id="RYR22251.1"/>
    </source>
</evidence>
<keyword evidence="3" id="KW-1185">Reference proteome</keyword>
<evidence type="ECO:0000256" key="1">
    <source>
        <dbReference type="SAM" id="MobiDB-lite"/>
    </source>
</evidence>
<name>A0A445A721_ARAHY</name>